<feature type="transmembrane region" description="Helical" evidence="2">
    <location>
        <begin position="22"/>
        <end position="46"/>
    </location>
</feature>
<evidence type="ECO:0000256" key="2">
    <source>
        <dbReference type="SAM" id="Phobius"/>
    </source>
</evidence>
<keyword evidence="2" id="KW-0812">Transmembrane</keyword>
<feature type="region of interest" description="Disordered" evidence="1">
    <location>
        <begin position="127"/>
        <end position="159"/>
    </location>
</feature>
<evidence type="ECO:0000313" key="4">
    <source>
        <dbReference type="Proteomes" id="UP000042958"/>
    </source>
</evidence>
<feature type="compositionally biased region" description="Polar residues" evidence="1">
    <location>
        <begin position="268"/>
        <end position="278"/>
    </location>
</feature>
<dbReference type="OrthoDB" id="4326871at2759"/>
<name>A0A0F7VDA0_PENBI</name>
<keyword evidence="2" id="KW-0472">Membrane</keyword>
<dbReference type="Proteomes" id="UP000042958">
    <property type="component" value="Unassembled WGS sequence"/>
</dbReference>
<reference evidence="4" key="1">
    <citation type="journal article" date="2015" name="Genome Announc.">
        <title>Draft genome sequence of the fungus Penicillium brasilianum MG11.</title>
        <authorList>
            <person name="Horn F."/>
            <person name="Linde J."/>
            <person name="Mattern D.J."/>
            <person name="Walther G."/>
            <person name="Guthke R."/>
            <person name="Brakhage A.A."/>
            <person name="Valiante V."/>
        </authorList>
    </citation>
    <scope>NUCLEOTIDE SEQUENCE [LARGE SCALE GENOMIC DNA]</scope>
    <source>
        <strain evidence="4">MG11</strain>
    </source>
</reference>
<evidence type="ECO:0000256" key="1">
    <source>
        <dbReference type="SAM" id="MobiDB-lite"/>
    </source>
</evidence>
<protein>
    <submittedName>
        <fullName evidence="3">Uncharacterized protein</fullName>
    </submittedName>
</protein>
<sequence length="333" mass="36900">MVVYQIHSPFARPIFPISFPTFLSIVLVLGYLQFLYGISFILRPVWPLRYGSRPFKKLIHNAEKQVLDLIVGIIPPPVYRSPVPSSAFANEETTFPRYTSVHHALYVGYDSARSTLPCVVELPDPPQAYPSIGRGRSSHNSHRENQMPDNSAKHLGPSPLAEVMHDHAGLHHHGALTGCQNNALATEQNQHLVFAPSTTLKMPHDQDQQREQEHPVIDVVHGIHIDSVEVNAIEVSAGEVSPLQTTKPNLSSRPTSSDEPRISLSVVPPSSSHYTDESITLSLSTNRNTKCRSTESYPGKFPVSDGLEYSSLATALSNFREKGTTHVRPFSDY</sequence>
<evidence type="ECO:0000313" key="3">
    <source>
        <dbReference type="EMBL" id="CEO59993.1"/>
    </source>
</evidence>
<dbReference type="EMBL" id="CDHK01000004">
    <property type="protein sequence ID" value="CEO59993.1"/>
    <property type="molecule type" value="Genomic_DNA"/>
</dbReference>
<feature type="region of interest" description="Disordered" evidence="1">
    <location>
        <begin position="239"/>
        <end position="278"/>
    </location>
</feature>
<feature type="compositionally biased region" description="Polar residues" evidence="1">
    <location>
        <begin position="242"/>
        <end position="255"/>
    </location>
</feature>
<keyword evidence="2" id="KW-1133">Transmembrane helix</keyword>
<proteinExistence type="predicted"/>
<accession>A0A0F7VDA0</accession>
<dbReference type="AlphaFoldDB" id="A0A0F7VDA0"/>
<organism evidence="3 4">
    <name type="scientific">Penicillium brasilianum</name>
    <dbReference type="NCBI Taxonomy" id="104259"/>
    <lineage>
        <taxon>Eukaryota</taxon>
        <taxon>Fungi</taxon>
        <taxon>Dikarya</taxon>
        <taxon>Ascomycota</taxon>
        <taxon>Pezizomycotina</taxon>
        <taxon>Eurotiomycetes</taxon>
        <taxon>Eurotiomycetidae</taxon>
        <taxon>Eurotiales</taxon>
        <taxon>Aspergillaceae</taxon>
        <taxon>Penicillium</taxon>
    </lineage>
</organism>
<keyword evidence="4" id="KW-1185">Reference proteome</keyword>
<gene>
    <name evidence="3" type="ORF">PMG11_04637</name>
</gene>